<dbReference type="PANTHER" id="PTHR33223:SF10">
    <property type="entry name" value="AMINOTRANSFERASE-LIKE PLANT MOBILE DOMAIN-CONTAINING PROTEIN"/>
    <property type="match status" value="1"/>
</dbReference>
<feature type="compositionally biased region" description="Basic and acidic residues" evidence="1">
    <location>
        <begin position="307"/>
        <end position="334"/>
    </location>
</feature>
<feature type="region of interest" description="Disordered" evidence="1">
    <location>
        <begin position="1"/>
        <end position="27"/>
    </location>
</feature>
<dbReference type="InterPro" id="IPR005162">
    <property type="entry name" value="Retrotrans_gag_dom"/>
</dbReference>
<comment type="caution">
    <text evidence="3">The sequence shown here is derived from an EMBL/GenBank/DDBJ whole genome shotgun (WGS) entry which is preliminary data.</text>
</comment>
<feature type="region of interest" description="Disordered" evidence="1">
    <location>
        <begin position="53"/>
        <end position="148"/>
    </location>
</feature>
<name>A0A5C7HCQ5_9ROSI</name>
<evidence type="ECO:0000313" key="3">
    <source>
        <dbReference type="EMBL" id="TXG54648.1"/>
    </source>
</evidence>
<feature type="compositionally biased region" description="Polar residues" evidence="1">
    <location>
        <begin position="341"/>
        <end position="353"/>
    </location>
</feature>
<feature type="compositionally biased region" description="Basic and acidic residues" evidence="1">
    <location>
        <begin position="55"/>
        <end position="67"/>
    </location>
</feature>
<evidence type="ECO:0000313" key="4">
    <source>
        <dbReference type="Proteomes" id="UP000323000"/>
    </source>
</evidence>
<dbReference type="Pfam" id="PF03732">
    <property type="entry name" value="Retrotrans_gag"/>
    <property type="match status" value="1"/>
</dbReference>
<sequence length="520" mass="59696">MPHQAYYPQGYPPMYAQQQPQQLHPQAEDPVIRGITSRLDALAQNVTRVINAVDDGGHQGDSEEANSRAEGNPTGNRLRERRRRQHAAQFVEPEPEENANHEAPPRVTGTTRSREERDGMAQEIVPRRMRHRQESTGAPYPHHGDTERNTIADPEAFREMQDQLADIQDQIHYGHRRSITHRESPFVEGITTAEISNNFKMPRKDMCGYGGTGDPDDHLDSYLDWMNMQGASDAVKCRVFPLTLSGDARTWYRSLKRQSISSFNELSKEFRGGFAASRRRRRHMVHLTSIRQLETESIRDYMKRFTEAARDSKSHDTSTEPSEVPRRWGRQARDKGKKPQISRQVNTGNTARNTRFPPRDKFEEYTPLRFPLDRILEIANKEKLLRKPEPLYSAPERRDRRIHCKFHNDHGHETRKCRDLRDQVEELVRNDDEEPINFIDAVPVAGDPGSTSSGKAPASVCLTTTPEDAPRHWAPLSFSTEDSYGIRYPHCDALVISVKVRNRTVKRTLIDHGSSLDIIH</sequence>
<feature type="domain" description="Retrotransposon gag" evidence="2">
    <location>
        <begin position="239"/>
        <end position="315"/>
    </location>
</feature>
<feature type="compositionally biased region" description="Low complexity" evidence="1">
    <location>
        <begin position="1"/>
        <end position="25"/>
    </location>
</feature>
<reference evidence="4" key="1">
    <citation type="journal article" date="2019" name="Gigascience">
        <title>De novo genome assembly of the endangered Acer yangbiense, a plant species with extremely small populations endemic to Yunnan Province, China.</title>
        <authorList>
            <person name="Yang J."/>
            <person name="Wariss H.M."/>
            <person name="Tao L."/>
            <person name="Zhang R."/>
            <person name="Yun Q."/>
            <person name="Hollingsworth P."/>
            <person name="Dao Z."/>
            <person name="Luo G."/>
            <person name="Guo H."/>
            <person name="Ma Y."/>
            <person name="Sun W."/>
        </authorList>
    </citation>
    <scope>NUCLEOTIDE SEQUENCE [LARGE SCALE GENOMIC DNA]</scope>
    <source>
        <strain evidence="4">cv. Malutang</strain>
    </source>
</reference>
<gene>
    <name evidence="3" type="ORF">EZV62_019904</name>
</gene>
<evidence type="ECO:0000259" key="2">
    <source>
        <dbReference type="Pfam" id="PF03732"/>
    </source>
</evidence>
<dbReference type="Proteomes" id="UP000323000">
    <property type="component" value="Chromosome 9"/>
</dbReference>
<proteinExistence type="predicted"/>
<evidence type="ECO:0000256" key="1">
    <source>
        <dbReference type="SAM" id="MobiDB-lite"/>
    </source>
</evidence>
<feature type="region of interest" description="Disordered" evidence="1">
    <location>
        <begin position="307"/>
        <end position="359"/>
    </location>
</feature>
<keyword evidence="4" id="KW-1185">Reference proteome</keyword>
<dbReference type="AlphaFoldDB" id="A0A5C7HCQ5"/>
<accession>A0A5C7HCQ5</accession>
<dbReference type="OrthoDB" id="1740536at2759"/>
<organism evidence="3 4">
    <name type="scientific">Acer yangbiense</name>
    <dbReference type="NCBI Taxonomy" id="1000413"/>
    <lineage>
        <taxon>Eukaryota</taxon>
        <taxon>Viridiplantae</taxon>
        <taxon>Streptophyta</taxon>
        <taxon>Embryophyta</taxon>
        <taxon>Tracheophyta</taxon>
        <taxon>Spermatophyta</taxon>
        <taxon>Magnoliopsida</taxon>
        <taxon>eudicotyledons</taxon>
        <taxon>Gunneridae</taxon>
        <taxon>Pentapetalae</taxon>
        <taxon>rosids</taxon>
        <taxon>malvids</taxon>
        <taxon>Sapindales</taxon>
        <taxon>Sapindaceae</taxon>
        <taxon>Hippocastanoideae</taxon>
        <taxon>Acereae</taxon>
        <taxon>Acer</taxon>
    </lineage>
</organism>
<dbReference type="PANTHER" id="PTHR33223">
    <property type="entry name" value="CCHC-TYPE DOMAIN-CONTAINING PROTEIN"/>
    <property type="match status" value="1"/>
</dbReference>
<dbReference type="EMBL" id="VAHF01000009">
    <property type="protein sequence ID" value="TXG54648.1"/>
    <property type="molecule type" value="Genomic_DNA"/>
</dbReference>
<protein>
    <recommendedName>
        <fullName evidence="2">Retrotransposon gag domain-containing protein</fullName>
    </recommendedName>
</protein>